<gene>
    <name evidence="3" type="ORF">CANARDRAFT_30151</name>
</gene>
<dbReference type="Proteomes" id="UP000094801">
    <property type="component" value="Unassembled WGS sequence"/>
</dbReference>
<dbReference type="PANTHER" id="PTHR28014:SF1">
    <property type="entry name" value="NEGATIVE REGULATOR OF RAS-CAMP PATHWAY"/>
    <property type="match status" value="1"/>
</dbReference>
<dbReference type="STRING" id="983967.A0A1E4SUN0"/>
<sequence>MSHYLDKRKKSPPFLELSNSTIELLEKNKHQLSAIDFDNVLTLWTTLIKSSDFIKNGKRLENISWRVVNRNLLLKNDFNFNDFSTLIDISTKSNDLKITNNNTKPITKRIPSSGSTKSQQLLQPPPPRPQQQQQQQQTKPTPSLFNSRPQRPTLIHSNSKIKSQSSVKIEKGTNEITAEISNSENDSSISDSESESDVEVEDEDEDEDETVTESKDSHPSLFNNQTTKQKQTSLPKNSLTQSNLNQQQSLIEKQSQKQLNHEHIKANTPQHQQHSIAAMSNRMFYIENSPSPEQVDPHLLYNNHHVSPIHQPSSKQATQSRLKNSSTLKNSQSPFINNHQHQQQQQQTITHSLFGQQRPPSKSPQHQHQHTSPQIPHHRTDHLENQHQLKHDSRLKTVSEPRHDHSSLKNPSNPSKHHSHVKDHQQPEDDMEHLYQQQIKYNSTYSNAGLSPQSETQKSHASLFGNNQPQQSQPQILFSSDDDFSDGSDWSSVSNDSEFDDDDDDEDDHLDFNKKDNYEKLDEPSNIKRSLLSGLFLDKMPQESESESQKTSSSSSNTNNNMRSPKLIISPVLPPVGHHPHPDQLEMTPKSTAVSASLTNFTASANDISNISKPTRSSISEVESNDNANANSGSKVNSSHVSQSAADLLHSTQQQRPSLSRAGSNGIQHLVSKSAISLASFFANNRRPQTNDQQHNVYYDRHHESNAPATASTLLPTALSTHMFLPTMNLHQQQANRMMNRKVTDPHRPLKSSLLSPTNGSSGKNHTTSQNLSNSRSHGYDEHRLSNDNGISIDDNVNVNDHDHDGDEVEVEYSSSVKSSTTSIDIPNSTSSSSKSKSHYLLKESEKNNSVRDGSFDNNNNNNNSIRPKMASRGNSYITRVSPKSTVYEMIAKEIPGNLMDSINNENKLIHVTSSLSPNSSKMGKNHEYIARPLLSKNNSNMKVYSTTINHTNSTTSKQNGGIGVGGEDNDLKMNVTIEQFNDDEDNGNIIADGIMGKKFSILSHSKINEKDKNENENENKNDDDDDWDEDSLNYHARGW</sequence>
<feature type="region of interest" description="Disordered" evidence="1">
    <location>
        <begin position="541"/>
        <end position="587"/>
    </location>
</feature>
<feature type="region of interest" description="Disordered" evidence="1">
    <location>
        <begin position="445"/>
        <end position="517"/>
    </location>
</feature>
<dbReference type="EMBL" id="KV453866">
    <property type="protein sequence ID" value="ODV83206.1"/>
    <property type="molecule type" value="Genomic_DNA"/>
</dbReference>
<accession>A0A1E4SUN0</accession>
<feature type="region of interest" description="Disordered" evidence="1">
    <location>
        <begin position="735"/>
        <end position="877"/>
    </location>
</feature>
<feature type="compositionally biased region" description="Low complexity" evidence="1">
    <location>
        <begin position="179"/>
        <end position="191"/>
    </location>
</feature>
<feature type="region of interest" description="Disordered" evidence="1">
    <location>
        <begin position="608"/>
        <end position="665"/>
    </location>
</feature>
<feature type="domain" description="Nitrogen regulatory protein areA GATA-like" evidence="2">
    <location>
        <begin position="43"/>
        <end position="70"/>
    </location>
</feature>
<feature type="compositionally biased region" description="Polar residues" evidence="1">
    <location>
        <begin position="753"/>
        <end position="777"/>
    </location>
</feature>
<feature type="compositionally biased region" description="Low complexity" evidence="1">
    <location>
        <begin position="356"/>
        <end position="375"/>
    </location>
</feature>
<feature type="region of interest" description="Disordered" evidence="1">
    <location>
        <begin position="1008"/>
        <end position="1040"/>
    </location>
</feature>
<feature type="compositionally biased region" description="Low complexity" evidence="1">
    <location>
        <begin position="812"/>
        <end position="835"/>
    </location>
</feature>
<feature type="compositionally biased region" description="Polar residues" evidence="1">
    <location>
        <begin position="310"/>
        <end position="338"/>
    </location>
</feature>
<dbReference type="GO" id="GO:0005737">
    <property type="term" value="C:cytoplasm"/>
    <property type="evidence" value="ECO:0007669"/>
    <property type="project" value="TreeGrafter"/>
</dbReference>
<dbReference type="GO" id="GO:0000122">
    <property type="term" value="P:negative regulation of transcription by RNA polymerase II"/>
    <property type="evidence" value="ECO:0007669"/>
    <property type="project" value="TreeGrafter"/>
</dbReference>
<organism evidence="3 4">
    <name type="scientific">[Candida] arabinofermentans NRRL YB-2248</name>
    <dbReference type="NCBI Taxonomy" id="983967"/>
    <lineage>
        <taxon>Eukaryota</taxon>
        <taxon>Fungi</taxon>
        <taxon>Dikarya</taxon>
        <taxon>Ascomycota</taxon>
        <taxon>Saccharomycotina</taxon>
        <taxon>Pichiomycetes</taxon>
        <taxon>Pichiales</taxon>
        <taxon>Pichiaceae</taxon>
        <taxon>Ogataea</taxon>
        <taxon>Ogataea/Candida clade</taxon>
    </lineage>
</organism>
<feature type="compositionally biased region" description="Basic and acidic residues" evidence="1">
    <location>
        <begin position="381"/>
        <end position="407"/>
    </location>
</feature>
<dbReference type="AlphaFoldDB" id="A0A1E4SUN0"/>
<feature type="compositionally biased region" description="Polar residues" evidence="1">
    <location>
        <begin position="145"/>
        <end position="167"/>
    </location>
</feature>
<protein>
    <recommendedName>
        <fullName evidence="2">Nitrogen regulatory protein areA GATA-like domain-containing protein</fullName>
    </recommendedName>
</protein>
<feature type="compositionally biased region" description="Low complexity" evidence="1">
    <location>
        <begin position="787"/>
        <end position="799"/>
    </location>
</feature>
<dbReference type="InterPro" id="IPR053043">
    <property type="entry name" value="Ras-cAMP_regulatory"/>
</dbReference>
<dbReference type="OrthoDB" id="5054775at2759"/>
<dbReference type="Pfam" id="PF08550">
    <property type="entry name" value="GATA_AreA"/>
    <property type="match status" value="1"/>
</dbReference>
<reference evidence="4" key="1">
    <citation type="submission" date="2016-04" db="EMBL/GenBank/DDBJ databases">
        <title>Comparative genomics of biotechnologically important yeasts.</title>
        <authorList>
            <consortium name="DOE Joint Genome Institute"/>
            <person name="Riley R."/>
            <person name="Haridas S."/>
            <person name="Wolfe K.H."/>
            <person name="Lopes M.R."/>
            <person name="Hittinger C.T."/>
            <person name="Goker M."/>
            <person name="Salamov A."/>
            <person name="Wisecaver J."/>
            <person name="Long T.M."/>
            <person name="Aerts A.L."/>
            <person name="Barry K."/>
            <person name="Choi C."/>
            <person name="Clum A."/>
            <person name="Coughlan A.Y."/>
            <person name="Deshpande S."/>
            <person name="Douglass A.P."/>
            <person name="Hanson S.J."/>
            <person name="Klenk H.-P."/>
            <person name="Labutti K."/>
            <person name="Lapidus A."/>
            <person name="Lindquist E."/>
            <person name="Lipzen A."/>
            <person name="Meier-Kolthoff J.P."/>
            <person name="Ohm R.A."/>
            <person name="Otillar R.P."/>
            <person name="Pangilinan J."/>
            <person name="Peng Y."/>
            <person name="Rokas A."/>
            <person name="Rosa C.A."/>
            <person name="Scheuner C."/>
            <person name="Sibirny A.A."/>
            <person name="Slot J.C."/>
            <person name="Stielow J.B."/>
            <person name="Sun H."/>
            <person name="Kurtzman C.P."/>
            <person name="Blackwell M."/>
            <person name="Grigoriev I.V."/>
            <person name="Jeffries T.W."/>
        </authorList>
    </citation>
    <scope>NUCLEOTIDE SEQUENCE [LARGE SCALE GENOMIC DNA]</scope>
    <source>
        <strain evidence="4">NRRL YB-2248</strain>
    </source>
</reference>
<feature type="compositionally biased region" description="Polar residues" evidence="1">
    <location>
        <begin position="445"/>
        <end position="478"/>
    </location>
</feature>
<feature type="compositionally biased region" description="Acidic residues" evidence="1">
    <location>
        <begin position="192"/>
        <end position="211"/>
    </location>
</feature>
<feature type="region of interest" description="Disordered" evidence="1">
    <location>
        <begin position="304"/>
        <end position="429"/>
    </location>
</feature>
<feature type="compositionally biased region" description="Basic and acidic residues" evidence="1">
    <location>
        <begin position="1008"/>
        <end position="1021"/>
    </location>
</feature>
<feature type="region of interest" description="Disordered" evidence="1">
    <location>
        <begin position="96"/>
        <end position="273"/>
    </location>
</feature>
<feature type="compositionally biased region" description="Acidic residues" evidence="1">
    <location>
        <begin position="1022"/>
        <end position="1032"/>
    </location>
</feature>
<feature type="compositionally biased region" description="Acidic residues" evidence="1">
    <location>
        <begin position="497"/>
        <end position="509"/>
    </location>
</feature>
<evidence type="ECO:0000313" key="4">
    <source>
        <dbReference type="Proteomes" id="UP000094801"/>
    </source>
</evidence>
<feature type="compositionally biased region" description="Low complexity" evidence="1">
    <location>
        <begin position="237"/>
        <end position="250"/>
    </location>
</feature>
<feature type="compositionally biased region" description="Low complexity" evidence="1">
    <location>
        <begin position="130"/>
        <end position="144"/>
    </location>
</feature>
<dbReference type="PANTHER" id="PTHR28014">
    <property type="entry name" value="NEGATIVE REGULATOR OF RAS-CAMP PATHWAY"/>
    <property type="match status" value="1"/>
</dbReference>
<dbReference type="GO" id="GO:0031930">
    <property type="term" value="P:mitochondria-nucleus signaling pathway"/>
    <property type="evidence" value="ECO:0007669"/>
    <property type="project" value="TreeGrafter"/>
</dbReference>
<name>A0A1E4SUN0_9ASCO</name>
<keyword evidence="4" id="KW-1185">Reference proteome</keyword>
<proteinExistence type="predicted"/>
<dbReference type="GO" id="GO:0006808">
    <property type="term" value="P:regulation of nitrogen utilization"/>
    <property type="evidence" value="ECO:0007669"/>
    <property type="project" value="TreeGrafter"/>
</dbReference>
<feature type="compositionally biased region" description="Low complexity" evidence="1">
    <location>
        <begin position="549"/>
        <end position="561"/>
    </location>
</feature>
<feature type="compositionally biased region" description="Polar residues" evidence="1">
    <location>
        <begin position="220"/>
        <end position="236"/>
    </location>
</feature>
<evidence type="ECO:0000313" key="3">
    <source>
        <dbReference type="EMBL" id="ODV83206.1"/>
    </source>
</evidence>
<feature type="compositionally biased region" description="Polar residues" evidence="1">
    <location>
        <begin position="96"/>
        <end position="114"/>
    </location>
</feature>
<feature type="compositionally biased region" description="Basic and acidic residues" evidence="1">
    <location>
        <begin position="841"/>
        <end position="850"/>
    </location>
</feature>
<feature type="compositionally biased region" description="Low complexity" evidence="1">
    <location>
        <begin position="487"/>
        <end position="496"/>
    </location>
</feature>
<evidence type="ECO:0000256" key="1">
    <source>
        <dbReference type="SAM" id="MobiDB-lite"/>
    </source>
</evidence>
<evidence type="ECO:0000259" key="2">
    <source>
        <dbReference type="Pfam" id="PF08550"/>
    </source>
</evidence>
<dbReference type="InterPro" id="IPR013860">
    <property type="entry name" value="AreA_GATA"/>
</dbReference>